<protein>
    <submittedName>
        <fullName evidence="3">Cholesterol transport system auxiliary component</fullName>
    </submittedName>
</protein>
<name>A0A1H7HR07_9BURK</name>
<evidence type="ECO:0000313" key="3">
    <source>
        <dbReference type="EMBL" id="SEK52711.1"/>
    </source>
</evidence>
<dbReference type="Gene3D" id="3.40.50.10610">
    <property type="entry name" value="ABC-type transport auxiliary lipoprotein component"/>
    <property type="match status" value="1"/>
</dbReference>
<organism evidence="3 4">
    <name type="scientific">Paraburkholderia caballeronis</name>
    <dbReference type="NCBI Taxonomy" id="416943"/>
    <lineage>
        <taxon>Bacteria</taxon>
        <taxon>Pseudomonadati</taxon>
        <taxon>Pseudomonadota</taxon>
        <taxon>Betaproteobacteria</taxon>
        <taxon>Burkholderiales</taxon>
        <taxon>Burkholderiaceae</taxon>
        <taxon>Paraburkholderia</taxon>
    </lineage>
</organism>
<dbReference type="AlphaFoldDB" id="A0A1H7HR07"/>
<accession>A0A1H7HR07</accession>
<dbReference type="PROSITE" id="PS51257">
    <property type="entry name" value="PROKAR_LIPOPROTEIN"/>
    <property type="match status" value="1"/>
</dbReference>
<dbReference type="SUPFAM" id="SSF159594">
    <property type="entry name" value="XCC0632-like"/>
    <property type="match status" value="1"/>
</dbReference>
<keyword evidence="1" id="KW-0732">Signal</keyword>
<dbReference type="EMBL" id="FOAJ01000002">
    <property type="protein sequence ID" value="SEK52711.1"/>
    <property type="molecule type" value="Genomic_DNA"/>
</dbReference>
<dbReference type="Proteomes" id="UP000199120">
    <property type="component" value="Unassembled WGS sequence"/>
</dbReference>
<dbReference type="OrthoDB" id="5568302at2"/>
<feature type="domain" description="ABC-type transport auxiliary lipoprotein component" evidence="2">
    <location>
        <begin position="37"/>
        <end position="192"/>
    </location>
</feature>
<evidence type="ECO:0000256" key="1">
    <source>
        <dbReference type="SAM" id="SignalP"/>
    </source>
</evidence>
<dbReference type="RefSeq" id="WP_090546576.1">
    <property type="nucleotide sequence ID" value="NZ_FNSR01000001.1"/>
</dbReference>
<feature type="signal peptide" evidence="1">
    <location>
        <begin position="1"/>
        <end position="26"/>
    </location>
</feature>
<feature type="chain" id="PRO_5030028944" evidence="1">
    <location>
        <begin position="27"/>
        <end position="204"/>
    </location>
</feature>
<evidence type="ECO:0000313" key="4">
    <source>
        <dbReference type="Proteomes" id="UP000199120"/>
    </source>
</evidence>
<keyword evidence="4" id="KW-1185">Reference proteome</keyword>
<evidence type="ECO:0000259" key="2">
    <source>
        <dbReference type="Pfam" id="PF03886"/>
    </source>
</evidence>
<gene>
    <name evidence="3" type="ORF">SAMN05192542_102381</name>
</gene>
<sequence>MSRPISHLCRSALAALVAGSMLAACAGNPAALSDVRYDLGPVAAAPASGALPPLKVLDVSAPPPLDNDGFVYRLGYASQRSARYANSRWTMSPARLLTQRLRTTLSSHATVLTGADSVPAPMLKIDLDQFEQVFDSATESSGVLSARATLIQDGKVIGQRTFVSRAPASTPDASGGARALAAASDELVGQIAAWLSVQAFAGTP</sequence>
<dbReference type="InterPro" id="IPR005586">
    <property type="entry name" value="ABC_trans_aux"/>
</dbReference>
<reference evidence="4" key="1">
    <citation type="submission" date="2016-10" db="EMBL/GenBank/DDBJ databases">
        <authorList>
            <person name="Varghese N."/>
            <person name="Submissions S."/>
        </authorList>
    </citation>
    <scope>NUCLEOTIDE SEQUENCE [LARGE SCALE GENOMIC DNA]</scope>
    <source>
        <strain evidence="4">LMG 26416</strain>
    </source>
</reference>
<dbReference type="Pfam" id="PF03886">
    <property type="entry name" value="ABC_trans_aux"/>
    <property type="match status" value="1"/>
</dbReference>
<dbReference type="STRING" id="416943.SAMN05445871_3300"/>
<proteinExistence type="predicted"/>